<gene>
    <name evidence="2" type="ORF">MNBD_CHLOROFLEXI01-962</name>
</gene>
<reference evidence="2" key="1">
    <citation type="submission" date="2018-06" db="EMBL/GenBank/DDBJ databases">
        <authorList>
            <person name="Zhirakovskaya E."/>
        </authorList>
    </citation>
    <scope>NUCLEOTIDE SEQUENCE</scope>
</reference>
<sequence>MGWVYYRIATTHSSYQREEFVQRIKKSKLPFLNLDDEVSINDPLKKPANDSQPVSNNTAKNSANDSQPLLYVARFQAEQGLIFAPNKAIIHYHLTRIHMTTLERLWQGISDKTDENEISRLSPYISMHLRKADHHWSLAYEFDVTKRLHENLSWLRHRIDSYSTWHQRQVRQFRKNK</sequence>
<proteinExistence type="predicted"/>
<name>A0A3B0UJB3_9ZZZZ</name>
<protein>
    <submittedName>
        <fullName evidence="2">Uncharacterized protein</fullName>
    </submittedName>
</protein>
<dbReference type="EMBL" id="UOEU01000160">
    <property type="protein sequence ID" value="VAW31115.1"/>
    <property type="molecule type" value="Genomic_DNA"/>
</dbReference>
<evidence type="ECO:0000313" key="2">
    <source>
        <dbReference type="EMBL" id="VAW31115.1"/>
    </source>
</evidence>
<feature type="compositionally biased region" description="Polar residues" evidence="1">
    <location>
        <begin position="49"/>
        <end position="62"/>
    </location>
</feature>
<feature type="region of interest" description="Disordered" evidence="1">
    <location>
        <begin position="42"/>
        <end position="62"/>
    </location>
</feature>
<organism evidence="2">
    <name type="scientific">hydrothermal vent metagenome</name>
    <dbReference type="NCBI Taxonomy" id="652676"/>
    <lineage>
        <taxon>unclassified sequences</taxon>
        <taxon>metagenomes</taxon>
        <taxon>ecological metagenomes</taxon>
    </lineage>
</organism>
<dbReference type="AlphaFoldDB" id="A0A3B0UJB3"/>
<evidence type="ECO:0000256" key="1">
    <source>
        <dbReference type="SAM" id="MobiDB-lite"/>
    </source>
</evidence>
<accession>A0A3B0UJB3</accession>